<gene>
    <name evidence="1" type="ORF">BC936DRAFT_147733</name>
</gene>
<proteinExistence type="predicted"/>
<evidence type="ECO:0000313" key="2">
    <source>
        <dbReference type="Proteomes" id="UP000268093"/>
    </source>
</evidence>
<keyword evidence="2" id="KW-1185">Reference proteome</keyword>
<dbReference type="Proteomes" id="UP000268093">
    <property type="component" value="Unassembled WGS sequence"/>
</dbReference>
<accession>A0A433DKW5</accession>
<name>A0A433DKW5_9FUNG</name>
<comment type="caution">
    <text evidence="1">The sequence shown here is derived from an EMBL/GenBank/DDBJ whole genome shotgun (WGS) entry which is preliminary data.</text>
</comment>
<dbReference type="AlphaFoldDB" id="A0A433DKW5"/>
<reference evidence="1 2" key="1">
    <citation type="journal article" date="2018" name="New Phytol.">
        <title>Phylogenomics of Endogonaceae and evolution of mycorrhizas within Mucoromycota.</title>
        <authorList>
            <person name="Chang Y."/>
            <person name="Desiro A."/>
            <person name="Na H."/>
            <person name="Sandor L."/>
            <person name="Lipzen A."/>
            <person name="Clum A."/>
            <person name="Barry K."/>
            <person name="Grigoriev I.V."/>
            <person name="Martin F.M."/>
            <person name="Stajich J.E."/>
            <person name="Smith M.E."/>
            <person name="Bonito G."/>
            <person name="Spatafora J.W."/>
        </authorList>
    </citation>
    <scope>NUCLEOTIDE SEQUENCE [LARGE SCALE GENOMIC DNA]</scope>
    <source>
        <strain evidence="1 2">GMNB39</strain>
    </source>
</reference>
<organism evidence="1 2">
    <name type="scientific">Jimgerdemannia flammicorona</name>
    <dbReference type="NCBI Taxonomy" id="994334"/>
    <lineage>
        <taxon>Eukaryota</taxon>
        <taxon>Fungi</taxon>
        <taxon>Fungi incertae sedis</taxon>
        <taxon>Mucoromycota</taxon>
        <taxon>Mucoromycotina</taxon>
        <taxon>Endogonomycetes</taxon>
        <taxon>Endogonales</taxon>
        <taxon>Endogonaceae</taxon>
        <taxon>Jimgerdemannia</taxon>
    </lineage>
</organism>
<dbReference type="EMBL" id="RBNI01000676">
    <property type="protein sequence ID" value="RUP51518.1"/>
    <property type="molecule type" value="Genomic_DNA"/>
</dbReference>
<evidence type="ECO:0000313" key="1">
    <source>
        <dbReference type="EMBL" id="RUP51518.1"/>
    </source>
</evidence>
<protein>
    <submittedName>
        <fullName evidence="1">Uncharacterized protein</fullName>
    </submittedName>
</protein>
<sequence>MLSKIVPDLTCQRRDRRWQSRRRRPCRRRAQVLRVGDRGRLPLAIHVIVPVLRFDSVWVRNELRDVVVALGLLVLWVDDPGLFHPVSGFGRVGVLDLQGREDVPVLDETARALFLAVDQNAVGLIGFDDQSVDVREGVGGSRDGLLVVVVRALVVEDDVHQVLGATQVGAEHDVVFRVAIEGLSVKLGGIELEVATATVDLLLVLHAELGDEVLVSIVEGLLQRGGQGVEAVVLGGLKTDQLLLVGEPLAGA</sequence>